<dbReference type="InterPro" id="IPR008376">
    <property type="entry name" value="Chaperone_Ric-8_A/B"/>
</dbReference>
<comment type="subcellular location">
    <subcellularLocation>
        <location evidence="1">Cytoplasm</location>
        <location evidence="1">Cell cortex</location>
    </subcellularLocation>
</comment>
<keyword evidence="4" id="KW-0344">Guanine-nucleotide releasing factor</keyword>
<dbReference type="GO" id="GO:0005085">
    <property type="term" value="F:guanyl-nucleotide exchange factor activity"/>
    <property type="evidence" value="ECO:0007669"/>
    <property type="project" value="UniProtKB-KW"/>
</dbReference>
<organism evidence="6 7">
    <name type="scientific">Cladorrhinum samala</name>
    <dbReference type="NCBI Taxonomy" id="585594"/>
    <lineage>
        <taxon>Eukaryota</taxon>
        <taxon>Fungi</taxon>
        <taxon>Dikarya</taxon>
        <taxon>Ascomycota</taxon>
        <taxon>Pezizomycotina</taxon>
        <taxon>Sordariomycetes</taxon>
        <taxon>Sordariomycetidae</taxon>
        <taxon>Sordariales</taxon>
        <taxon>Podosporaceae</taxon>
        <taxon>Cladorrhinum</taxon>
    </lineage>
</organism>
<dbReference type="SUPFAM" id="SSF48371">
    <property type="entry name" value="ARM repeat"/>
    <property type="match status" value="1"/>
</dbReference>
<dbReference type="PANTHER" id="PTHR12425">
    <property type="entry name" value="SYNEMBRYN"/>
    <property type="match status" value="1"/>
</dbReference>
<evidence type="ECO:0000256" key="4">
    <source>
        <dbReference type="ARBA" id="ARBA00022658"/>
    </source>
</evidence>
<comment type="caution">
    <text evidence="6">The sequence shown here is derived from an EMBL/GenBank/DDBJ whole genome shotgun (WGS) entry which is preliminary data.</text>
</comment>
<evidence type="ECO:0000313" key="6">
    <source>
        <dbReference type="EMBL" id="KAK4463159.1"/>
    </source>
</evidence>
<keyword evidence="3" id="KW-0963">Cytoplasm</keyword>
<evidence type="ECO:0000256" key="1">
    <source>
        <dbReference type="ARBA" id="ARBA00004544"/>
    </source>
</evidence>
<proteinExistence type="inferred from homology"/>
<evidence type="ECO:0000256" key="2">
    <source>
        <dbReference type="ARBA" id="ARBA00009049"/>
    </source>
</evidence>
<reference evidence="6" key="2">
    <citation type="submission" date="2023-06" db="EMBL/GenBank/DDBJ databases">
        <authorList>
            <consortium name="Lawrence Berkeley National Laboratory"/>
            <person name="Mondo S.J."/>
            <person name="Hensen N."/>
            <person name="Bonometti L."/>
            <person name="Westerberg I."/>
            <person name="Brannstrom I.O."/>
            <person name="Guillou S."/>
            <person name="Cros-Aarteil S."/>
            <person name="Calhoun S."/>
            <person name="Haridas S."/>
            <person name="Kuo A."/>
            <person name="Pangilinan J."/>
            <person name="Riley R."/>
            <person name="Labutti K."/>
            <person name="Andreopoulos B."/>
            <person name="Lipzen A."/>
            <person name="Chen C."/>
            <person name="Yanf M."/>
            <person name="Daum C."/>
            <person name="Ng V."/>
            <person name="Clum A."/>
            <person name="Steindorff A."/>
            <person name="Ohm R."/>
            <person name="Martin F."/>
            <person name="Silar P."/>
            <person name="Natvig D."/>
            <person name="Lalanne C."/>
            <person name="Gautier V."/>
            <person name="Ament-Velasquez S.L."/>
            <person name="Kruys A."/>
            <person name="Hutchinson M.I."/>
            <person name="Powell A.J."/>
            <person name="Barry K."/>
            <person name="Miller A.N."/>
            <person name="Grigoriev I.V."/>
            <person name="Debuchy R."/>
            <person name="Gladieux P."/>
            <person name="Thoren M.H."/>
            <person name="Johannesson H."/>
        </authorList>
    </citation>
    <scope>NUCLEOTIDE SEQUENCE</scope>
    <source>
        <strain evidence="6">PSN324</strain>
    </source>
</reference>
<dbReference type="GO" id="GO:0005938">
    <property type="term" value="C:cell cortex"/>
    <property type="evidence" value="ECO:0007669"/>
    <property type="project" value="UniProtKB-SubCell"/>
</dbReference>
<reference evidence="6" key="1">
    <citation type="journal article" date="2023" name="Mol. Phylogenet. Evol.">
        <title>Genome-scale phylogeny and comparative genomics of the fungal order Sordariales.</title>
        <authorList>
            <person name="Hensen N."/>
            <person name="Bonometti L."/>
            <person name="Westerberg I."/>
            <person name="Brannstrom I.O."/>
            <person name="Guillou S."/>
            <person name="Cros-Aarteil S."/>
            <person name="Calhoun S."/>
            <person name="Haridas S."/>
            <person name="Kuo A."/>
            <person name="Mondo S."/>
            <person name="Pangilinan J."/>
            <person name="Riley R."/>
            <person name="LaButti K."/>
            <person name="Andreopoulos B."/>
            <person name="Lipzen A."/>
            <person name="Chen C."/>
            <person name="Yan M."/>
            <person name="Daum C."/>
            <person name="Ng V."/>
            <person name="Clum A."/>
            <person name="Steindorff A."/>
            <person name="Ohm R.A."/>
            <person name="Martin F."/>
            <person name="Silar P."/>
            <person name="Natvig D.O."/>
            <person name="Lalanne C."/>
            <person name="Gautier V."/>
            <person name="Ament-Velasquez S.L."/>
            <person name="Kruys A."/>
            <person name="Hutchinson M.I."/>
            <person name="Powell A.J."/>
            <person name="Barry K."/>
            <person name="Miller A.N."/>
            <person name="Grigoriev I.V."/>
            <person name="Debuchy R."/>
            <person name="Gladieux P."/>
            <person name="Hiltunen Thoren M."/>
            <person name="Johannesson H."/>
        </authorList>
    </citation>
    <scope>NUCLEOTIDE SEQUENCE</scope>
    <source>
        <strain evidence="6">PSN324</strain>
    </source>
</reference>
<accession>A0AAV9HR08</accession>
<dbReference type="GO" id="GO:0001965">
    <property type="term" value="F:G-protein alpha-subunit binding"/>
    <property type="evidence" value="ECO:0007669"/>
    <property type="project" value="TreeGrafter"/>
</dbReference>
<dbReference type="GO" id="GO:0007186">
    <property type="term" value="P:G protein-coupled receptor signaling pathway"/>
    <property type="evidence" value="ECO:0007669"/>
    <property type="project" value="TreeGrafter"/>
</dbReference>
<dbReference type="InterPro" id="IPR019318">
    <property type="entry name" value="Gua_nucleotide_exch_fac_Ric8"/>
</dbReference>
<dbReference type="Proteomes" id="UP001321749">
    <property type="component" value="Unassembled WGS sequence"/>
</dbReference>
<dbReference type="Pfam" id="PF10165">
    <property type="entry name" value="Ric8"/>
    <property type="match status" value="1"/>
</dbReference>
<keyword evidence="5" id="KW-0143">Chaperone</keyword>
<dbReference type="PRINTS" id="PR01802">
    <property type="entry name" value="SYNEMBRYN"/>
</dbReference>
<dbReference type="PANTHER" id="PTHR12425:SF5">
    <property type="entry name" value="SYNEMBRYN"/>
    <property type="match status" value="1"/>
</dbReference>
<evidence type="ECO:0000256" key="5">
    <source>
        <dbReference type="ARBA" id="ARBA00023186"/>
    </source>
</evidence>
<dbReference type="InterPro" id="IPR016024">
    <property type="entry name" value="ARM-type_fold"/>
</dbReference>
<dbReference type="EMBL" id="MU864963">
    <property type="protein sequence ID" value="KAK4463159.1"/>
    <property type="molecule type" value="Genomic_DNA"/>
</dbReference>
<dbReference type="AlphaFoldDB" id="A0AAV9HR08"/>
<gene>
    <name evidence="6" type="ORF">QBC42DRAFT_305097</name>
</gene>
<evidence type="ECO:0000256" key="3">
    <source>
        <dbReference type="ARBA" id="ARBA00022490"/>
    </source>
</evidence>
<keyword evidence="7" id="KW-1185">Reference proteome</keyword>
<sequence>MMQSGLLGTATGPAKLQNVTRIMEALTEDLQSGSLQPEKREALLEELKIYGRDPSFADPIFTKDGIATLTKHAFDSSSDATAQGALRVLCNALLLKPDTREIFVSAGYDAKACQRLQRSDNSEDEFLVSRLLLLSTYATNVNVPKLVKEHGLADSLANNLARHAARLSSESSSKAKAQPMVEMALTETLKLFFNATQYAPNDIASFEPATAHIITILRNAALPSQQTKTPLNPPTPFDPPFGLLINALMNLHFSSSTAQEAVYPSSSPSSVADRLVHLLSLSMEAYTNSDLEQTVSPLVCILSAVHEHAPDPVQKSIREALLPTEADRQDVLGKADTLPSRLLRNWTNPEAPELGKAISHLYFDMSDKDPHKFVENVGYGYASGFLFQKGINIAPDAIGDTNEVEGSDGVHEIRRPVNPITGQFLDTERPVEMPEMTDEEKEREAERLFVLFERLKKTGIIDVQNPVVQAMQEGRFEDLPDDEELD</sequence>
<protein>
    <submittedName>
        <fullName evidence="6">Guanine nucleotide exchange factor</fullName>
    </submittedName>
</protein>
<comment type="similarity">
    <text evidence="2">Belongs to the synembryn family.</text>
</comment>
<name>A0AAV9HR08_9PEZI</name>
<evidence type="ECO:0000313" key="7">
    <source>
        <dbReference type="Proteomes" id="UP001321749"/>
    </source>
</evidence>